<keyword evidence="1" id="KW-0175">Coiled coil</keyword>
<evidence type="ECO:0000313" key="4">
    <source>
        <dbReference type="Proteomes" id="UP000646365"/>
    </source>
</evidence>
<reference evidence="3" key="1">
    <citation type="journal article" date="2014" name="Int. J. Syst. Evol. Microbiol.">
        <title>Complete genome sequence of Corynebacterium casei LMG S-19264T (=DSM 44701T), isolated from a smear-ripened cheese.</title>
        <authorList>
            <consortium name="US DOE Joint Genome Institute (JGI-PGF)"/>
            <person name="Walter F."/>
            <person name="Albersmeier A."/>
            <person name="Kalinowski J."/>
            <person name="Ruckert C."/>
        </authorList>
    </citation>
    <scope>NUCLEOTIDE SEQUENCE</scope>
    <source>
        <strain evidence="3">CGMCC 1.15725</strain>
    </source>
</reference>
<protein>
    <recommendedName>
        <fullName evidence="2">Tc toxin complex TcA C-terminal TcB-binding domain-containing protein</fullName>
    </recommendedName>
</protein>
<evidence type="ECO:0000259" key="2">
    <source>
        <dbReference type="Pfam" id="PF18276"/>
    </source>
</evidence>
<dbReference type="RefSeq" id="WP_189052448.1">
    <property type="nucleotide sequence ID" value="NZ_BMJQ01000033.1"/>
</dbReference>
<dbReference type="Proteomes" id="UP000646365">
    <property type="component" value="Unassembled WGS sequence"/>
</dbReference>
<evidence type="ECO:0000256" key="1">
    <source>
        <dbReference type="SAM" id="Coils"/>
    </source>
</evidence>
<sequence length="763" mass="83027">MVDIENLLPLQQVTGFVPGGQQILQPLETLYFCIPPNDQLLAYWDTVASRLYNIRHCLNLAGQSAPLALFAPPIDPGLLVRAASAGLDIGSILADMNSPLPNYRFAVMVQKTLDLCNDVKALGGSLLQAMEKKDAEDLALLRSSNGIALAKAVLLVKQQQVEDATHTLEGLQQQQAMVQAKIDYYQGLINNGLNSWETASLLLTKTAINGDNSAVQIEYLGNVLGLIPDFDIGAEGFGGSPAATVKFGGTQLGGATRAIAAAIRGTAGIMHSQAGVATTQAGFARRAAEWQNQLNLAKIELQQVEKQILAATVRQSIANQEVTNQQLQIDNAQAEDDFMHGKFTNSDLYAYMISQLSTTYFQTYQLAYAMAKQSEQTFRYELGLAESSYINFGYWNSLRKGLLAGEQLAYDVRYMDQAYRDQNIRELELTKHVALSQLDASALEMLKTSRSCWINLPEELFDMDYPGHYMRRIKTVSITIPCVAGPYTTVSCTLTMTKNSVRVNNTSGVAYPRKTGTGGVPADDPRFRDSVATIQSIATSSAQNDDGLFELNLRDERYLPFEGAGAISQWHLQLPAGVTQFDPSTITDVILHLKYTARDGGEGLRADAGTNLQTQINNMLVGLKDTGLAQLFSARHDFPSQWYAFLNAAAGTDQVLTLDLGRDRFPYFAAAASGLKIKQLELVADAAALTQAIQVSPVPSKPPAPLKFTNDGVYAGMLRLVLDYPSGPDSGTWTITNPKANTPLTAQTIEDLAVIVHYSVTLP</sequence>
<dbReference type="InterPro" id="IPR040840">
    <property type="entry name" value="TcA_TcB_BD"/>
</dbReference>
<reference evidence="3" key="2">
    <citation type="submission" date="2020-09" db="EMBL/GenBank/DDBJ databases">
        <authorList>
            <person name="Sun Q."/>
            <person name="Zhou Y."/>
        </authorList>
    </citation>
    <scope>NUCLEOTIDE SEQUENCE</scope>
    <source>
        <strain evidence="3">CGMCC 1.15725</strain>
    </source>
</reference>
<evidence type="ECO:0000313" key="3">
    <source>
        <dbReference type="EMBL" id="GGF50197.1"/>
    </source>
</evidence>
<comment type="caution">
    <text evidence="3">The sequence shown here is derived from an EMBL/GenBank/DDBJ whole genome shotgun (WGS) entry which is preliminary data.</text>
</comment>
<dbReference type="Pfam" id="PF18276">
    <property type="entry name" value="TcA_TcB_BD"/>
    <property type="match status" value="1"/>
</dbReference>
<feature type="coiled-coil region" evidence="1">
    <location>
        <begin position="287"/>
        <end position="337"/>
    </location>
</feature>
<organism evidence="3 4">
    <name type="scientific">Aliidongia dinghuensis</name>
    <dbReference type="NCBI Taxonomy" id="1867774"/>
    <lineage>
        <taxon>Bacteria</taxon>
        <taxon>Pseudomonadati</taxon>
        <taxon>Pseudomonadota</taxon>
        <taxon>Alphaproteobacteria</taxon>
        <taxon>Rhodospirillales</taxon>
        <taxon>Dongiaceae</taxon>
        <taxon>Aliidongia</taxon>
    </lineage>
</organism>
<dbReference type="EMBL" id="BMJQ01000033">
    <property type="protein sequence ID" value="GGF50197.1"/>
    <property type="molecule type" value="Genomic_DNA"/>
</dbReference>
<dbReference type="AlphaFoldDB" id="A0A8J2Z1L9"/>
<gene>
    <name evidence="3" type="ORF">GCM10011611_65750</name>
</gene>
<name>A0A8J2Z1L9_9PROT</name>
<proteinExistence type="predicted"/>
<feature type="domain" description="Tc toxin complex TcA C-terminal TcB-binding" evidence="2">
    <location>
        <begin position="306"/>
        <end position="597"/>
    </location>
</feature>
<accession>A0A8J2Z1L9</accession>
<keyword evidence="4" id="KW-1185">Reference proteome</keyword>